<organism evidence="2 3">
    <name type="scientific">Luteolibacter luteus</name>
    <dbReference type="NCBI Taxonomy" id="2728835"/>
    <lineage>
        <taxon>Bacteria</taxon>
        <taxon>Pseudomonadati</taxon>
        <taxon>Verrucomicrobiota</taxon>
        <taxon>Verrucomicrobiia</taxon>
        <taxon>Verrucomicrobiales</taxon>
        <taxon>Verrucomicrobiaceae</taxon>
        <taxon>Luteolibacter</taxon>
    </lineage>
</organism>
<keyword evidence="1" id="KW-0732">Signal</keyword>
<dbReference type="NCBIfam" id="TIGR02595">
    <property type="entry name" value="PEP_CTERM"/>
    <property type="match status" value="1"/>
</dbReference>
<dbReference type="EMBL" id="CP051774">
    <property type="protein sequence ID" value="QJE96852.1"/>
    <property type="molecule type" value="Genomic_DNA"/>
</dbReference>
<evidence type="ECO:0000313" key="3">
    <source>
        <dbReference type="Proteomes" id="UP000501812"/>
    </source>
</evidence>
<protein>
    <submittedName>
        <fullName evidence="2">PEP-CTERM sorting domain-containing protein</fullName>
    </submittedName>
</protein>
<evidence type="ECO:0000256" key="1">
    <source>
        <dbReference type="SAM" id="SignalP"/>
    </source>
</evidence>
<dbReference type="InterPro" id="IPR013424">
    <property type="entry name" value="Ice-binding_C"/>
</dbReference>
<feature type="signal peptide" evidence="1">
    <location>
        <begin position="1"/>
        <end position="20"/>
    </location>
</feature>
<accession>A0A858RJ34</accession>
<feature type="chain" id="PRO_5032313034" evidence="1">
    <location>
        <begin position="21"/>
        <end position="247"/>
    </location>
</feature>
<sequence length="247" mass="25957">MKTPALLAVAALATALPLAAQTPVYTLPGETGGTFTYLTISQQVEYADSAHLAGTDRVLDEAVVTIYSNVARQVTATLSFYSAMEDEVNYEGPLGQPGVLPGALAGYKPSDVPLWTSGPLLFSVDGDGTNNLNLSQLVFSNINTLVPDDVFWSITFESISNYSDGGAFGPKLEDGTALQPTGAETDPSRFYVRGDITDGEWTPVWLTSAAPPTSTLSIQLTAVPEPSGVLLVAGGVVAGLLRRRRCA</sequence>
<proteinExistence type="predicted"/>
<dbReference type="KEGG" id="luo:HHL09_14015"/>
<dbReference type="Proteomes" id="UP000501812">
    <property type="component" value="Chromosome"/>
</dbReference>
<keyword evidence="3" id="KW-1185">Reference proteome</keyword>
<reference evidence="2 3" key="1">
    <citation type="submission" date="2020-04" db="EMBL/GenBank/DDBJ databases">
        <title>Luteolibacter sp. G-1-1-1 isolated from soil.</title>
        <authorList>
            <person name="Dahal R.H."/>
        </authorList>
    </citation>
    <scope>NUCLEOTIDE SEQUENCE [LARGE SCALE GENOMIC DNA]</scope>
    <source>
        <strain evidence="2 3">G-1-1-1</strain>
    </source>
</reference>
<gene>
    <name evidence="2" type="ORF">HHL09_14015</name>
</gene>
<evidence type="ECO:0000313" key="2">
    <source>
        <dbReference type="EMBL" id="QJE96852.1"/>
    </source>
</evidence>
<dbReference type="AlphaFoldDB" id="A0A858RJ34"/>
<dbReference type="RefSeq" id="WP_169455252.1">
    <property type="nucleotide sequence ID" value="NZ_CP051774.1"/>
</dbReference>
<name>A0A858RJ34_9BACT</name>